<keyword evidence="8" id="KW-1015">Disulfide bond</keyword>
<dbReference type="FunFam" id="1.10.110.10:FF:000001">
    <property type="entry name" value="Bifunctional inhibitor/lipid-transfer protein/seed storage 2S albumin superfamily protein"/>
    <property type="match status" value="1"/>
</dbReference>
<dbReference type="InterPro" id="IPR016140">
    <property type="entry name" value="Bifunc_inhib/LTP/seed_store"/>
</dbReference>
<evidence type="ECO:0000256" key="6">
    <source>
        <dbReference type="ARBA" id="ARBA00022729"/>
    </source>
</evidence>
<evidence type="ECO:0000313" key="14">
    <source>
        <dbReference type="EMBL" id="KAL3620916.1"/>
    </source>
</evidence>
<dbReference type="PANTHER" id="PTHR33044">
    <property type="entry name" value="BIFUNCTIONAL INHIBITOR/LIPID-TRANSFER PROTEIN/SEED STORAGE 2S ALBUMIN SUPERFAMILY PROTEIN-RELATED"/>
    <property type="match status" value="1"/>
</dbReference>
<dbReference type="InterPro" id="IPR000528">
    <property type="entry name" value="Plant_nsLTP"/>
</dbReference>
<comment type="similarity">
    <text evidence="2">Belongs to the plant LTP family.</text>
</comment>
<evidence type="ECO:0000313" key="15">
    <source>
        <dbReference type="Proteomes" id="UP001632038"/>
    </source>
</evidence>
<keyword evidence="11" id="KW-1133">Transmembrane helix</keyword>
<evidence type="ECO:0000256" key="1">
    <source>
        <dbReference type="ARBA" id="ARBA00004609"/>
    </source>
</evidence>
<dbReference type="PRINTS" id="PR00382">
    <property type="entry name" value="LIPIDTRNSFER"/>
</dbReference>
<dbReference type="CDD" id="cd00010">
    <property type="entry name" value="AAI_LTSS"/>
    <property type="match status" value="1"/>
</dbReference>
<evidence type="ECO:0000256" key="11">
    <source>
        <dbReference type="SAM" id="Phobius"/>
    </source>
</evidence>
<comment type="caution">
    <text evidence="14">The sequence shown here is derived from an EMBL/GenBank/DDBJ whole genome shotgun (WGS) entry which is preliminary data.</text>
</comment>
<keyword evidence="6 12" id="KW-0732">Signal</keyword>
<gene>
    <name evidence="14" type="ORF">CASFOL_035828</name>
</gene>
<keyword evidence="11" id="KW-0812">Transmembrane</keyword>
<reference evidence="15" key="1">
    <citation type="journal article" date="2024" name="IScience">
        <title>Strigolactones Initiate the Formation of Haustorium-like Structures in Castilleja.</title>
        <authorList>
            <person name="Buerger M."/>
            <person name="Peterson D."/>
            <person name="Chory J."/>
        </authorList>
    </citation>
    <scope>NUCLEOTIDE SEQUENCE [LARGE SCALE GENOMIC DNA]</scope>
</reference>
<dbReference type="Proteomes" id="UP001632038">
    <property type="component" value="Unassembled WGS sequence"/>
</dbReference>
<feature type="chain" id="PRO_5044774828" description="Bifunctional inhibitor/plant lipid transfer protein/seed storage helical domain-containing protein" evidence="12">
    <location>
        <begin position="24"/>
        <end position="184"/>
    </location>
</feature>
<dbReference type="GO" id="GO:0098552">
    <property type="term" value="C:side of membrane"/>
    <property type="evidence" value="ECO:0007669"/>
    <property type="project" value="UniProtKB-KW"/>
</dbReference>
<evidence type="ECO:0000256" key="4">
    <source>
        <dbReference type="ARBA" id="ARBA00022475"/>
    </source>
</evidence>
<keyword evidence="5" id="KW-0336">GPI-anchor</keyword>
<evidence type="ECO:0000256" key="10">
    <source>
        <dbReference type="ARBA" id="ARBA00023288"/>
    </source>
</evidence>
<proteinExistence type="inferred from homology"/>
<dbReference type="Gene3D" id="1.10.110.10">
    <property type="entry name" value="Plant lipid-transfer and hydrophobic proteins"/>
    <property type="match status" value="1"/>
</dbReference>
<organism evidence="14 15">
    <name type="scientific">Castilleja foliolosa</name>
    <dbReference type="NCBI Taxonomy" id="1961234"/>
    <lineage>
        <taxon>Eukaryota</taxon>
        <taxon>Viridiplantae</taxon>
        <taxon>Streptophyta</taxon>
        <taxon>Embryophyta</taxon>
        <taxon>Tracheophyta</taxon>
        <taxon>Spermatophyta</taxon>
        <taxon>Magnoliopsida</taxon>
        <taxon>eudicotyledons</taxon>
        <taxon>Gunneridae</taxon>
        <taxon>Pentapetalae</taxon>
        <taxon>asterids</taxon>
        <taxon>lamiids</taxon>
        <taxon>Lamiales</taxon>
        <taxon>Orobanchaceae</taxon>
        <taxon>Pedicularideae</taxon>
        <taxon>Castillejinae</taxon>
        <taxon>Castilleja</taxon>
    </lineage>
</organism>
<evidence type="ECO:0000256" key="9">
    <source>
        <dbReference type="ARBA" id="ARBA00023180"/>
    </source>
</evidence>
<dbReference type="EMBL" id="JAVIJP010000066">
    <property type="protein sequence ID" value="KAL3620916.1"/>
    <property type="molecule type" value="Genomic_DNA"/>
</dbReference>
<keyword evidence="9" id="KW-0325">Glycoprotein</keyword>
<comment type="subcellular location">
    <subcellularLocation>
        <location evidence="1">Cell membrane</location>
        <topology evidence="1">Lipid-anchor</topology>
        <topology evidence="1">GPI-anchor</topology>
    </subcellularLocation>
</comment>
<dbReference type="SMART" id="SM00499">
    <property type="entry name" value="AAI"/>
    <property type="match status" value="1"/>
</dbReference>
<evidence type="ECO:0000256" key="2">
    <source>
        <dbReference type="ARBA" id="ARBA00009748"/>
    </source>
</evidence>
<evidence type="ECO:0000256" key="12">
    <source>
        <dbReference type="SAM" id="SignalP"/>
    </source>
</evidence>
<dbReference type="AlphaFoldDB" id="A0ABD3BTT2"/>
<evidence type="ECO:0000256" key="7">
    <source>
        <dbReference type="ARBA" id="ARBA00023121"/>
    </source>
</evidence>
<evidence type="ECO:0000256" key="8">
    <source>
        <dbReference type="ARBA" id="ARBA00023157"/>
    </source>
</evidence>
<feature type="domain" description="Bifunctional inhibitor/plant lipid transfer protein/seed storage helical" evidence="13">
    <location>
        <begin position="35"/>
        <end position="113"/>
    </location>
</feature>
<keyword evidence="3" id="KW-0813">Transport</keyword>
<feature type="signal peptide" evidence="12">
    <location>
        <begin position="1"/>
        <end position="23"/>
    </location>
</feature>
<accession>A0ABD3BTT2</accession>
<dbReference type="GO" id="GO:0008289">
    <property type="term" value="F:lipid binding"/>
    <property type="evidence" value="ECO:0007669"/>
    <property type="project" value="UniProtKB-KW"/>
</dbReference>
<dbReference type="InterPro" id="IPR043325">
    <property type="entry name" value="LTSS"/>
</dbReference>
<evidence type="ECO:0000256" key="3">
    <source>
        <dbReference type="ARBA" id="ARBA00022448"/>
    </source>
</evidence>
<name>A0ABD3BTT2_9LAMI</name>
<dbReference type="SUPFAM" id="SSF47699">
    <property type="entry name" value="Bifunctional inhibitor/lipid-transfer protein/seed storage 2S albumin"/>
    <property type="match status" value="1"/>
</dbReference>
<evidence type="ECO:0000259" key="13">
    <source>
        <dbReference type="SMART" id="SM00499"/>
    </source>
</evidence>
<sequence length="184" mass="17866">MGFRLFPLFCMLLALSAAAGISAAGISAPPPAADCSSLVLSMADCLSYVTAGGTATTPEGTCCSGLKTVLKTDADCLCETFRNSAQLGVTLNMTKAMALPAACHVSAPAATNCAVSTGIGAAPALSPLAMSPSSVAGAPTAAGAGVNVGAPTPTTGSSGSYALAVSMKLHVFISVAVVAAYALF</sequence>
<feature type="transmembrane region" description="Helical" evidence="11">
    <location>
        <begin position="161"/>
        <end position="183"/>
    </location>
</feature>
<dbReference type="Pfam" id="PF14368">
    <property type="entry name" value="LTP_2"/>
    <property type="match status" value="1"/>
</dbReference>
<keyword evidence="10" id="KW-0449">Lipoprotein</keyword>
<evidence type="ECO:0000256" key="5">
    <source>
        <dbReference type="ARBA" id="ARBA00022622"/>
    </source>
</evidence>
<keyword evidence="7" id="KW-0446">Lipid-binding</keyword>
<keyword evidence="11" id="KW-0472">Membrane</keyword>
<protein>
    <recommendedName>
        <fullName evidence="13">Bifunctional inhibitor/plant lipid transfer protein/seed storage helical domain-containing protein</fullName>
    </recommendedName>
</protein>
<keyword evidence="15" id="KW-1185">Reference proteome</keyword>
<dbReference type="InterPro" id="IPR036312">
    <property type="entry name" value="Bifun_inhib/LTP/seed_sf"/>
</dbReference>
<dbReference type="GO" id="GO:0005886">
    <property type="term" value="C:plasma membrane"/>
    <property type="evidence" value="ECO:0007669"/>
    <property type="project" value="UniProtKB-SubCell"/>
</dbReference>
<keyword evidence="4" id="KW-1003">Cell membrane</keyword>